<sequence length="63" mass="7146">MNCVELHAIHNLYLTPPFPFDSSLFRTPRKFVQGRDAIVFVLAFLNPIYIVALAMNGFAIVHV</sequence>
<evidence type="ECO:0000256" key="1">
    <source>
        <dbReference type="SAM" id="Phobius"/>
    </source>
</evidence>
<evidence type="ECO:0000313" key="3">
    <source>
        <dbReference type="Proteomes" id="UP000310108"/>
    </source>
</evidence>
<protein>
    <submittedName>
        <fullName evidence="2">Uncharacterized protein</fullName>
    </submittedName>
</protein>
<keyword evidence="1" id="KW-1133">Transmembrane helix</keyword>
<comment type="caution">
    <text evidence="2">The sequence shown here is derived from an EMBL/GenBank/DDBJ whole genome shotgun (WGS) entry which is preliminary data.</text>
</comment>
<gene>
    <name evidence="2" type="ORF">CTA1_7349</name>
</gene>
<reference evidence="2 3" key="1">
    <citation type="journal article" date="2019" name="PLoS ONE">
        <title>Comparative genome analysis indicates high evolutionary potential of pathogenicity genes in Colletotrichum tanaceti.</title>
        <authorList>
            <person name="Lelwala R.V."/>
            <person name="Korhonen P.K."/>
            <person name="Young N.D."/>
            <person name="Scott J.B."/>
            <person name="Ades P.A."/>
            <person name="Gasser R.B."/>
            <person name="Taylor P.W.J."/>
        </authorList>
    </citation>
    <scope>NUCLEOTIDE SEQUENCE [LARGE SCALE GENOMIC DNA]</scope>
    <source>
        <strain evidence="2">BRIP57314</strain>
    </source>
</reference>
<proteinExistence type="predicted"/>
<dbReference type="EMBL" id="PJEX01000155">
    <property type="protein sequence ID" value="TKW54108.1"/>
    <property type="molecule type" value="Genomic_DNA"/>
</dbReference>
<keyword evidence="1" id="KW-0812">Transmembrane</keyword>
<keyword evidence="1" id="KW-0472">Membrane</keyword>
<keyword evidence="3" id="KW-1185">Reference proteome</keyword>
<dbReference type="AlphaFoldDB" id="A0A4U6XE76"/>
<accession>A0A4U6XE76</accession>
<evidence type="ECO:0000313" key="2">
    <source>
        <dbReference type="EMBL" id="TKW54108.1"/>
    </source>
</evidence>
<feature type="transmembrane region" description="Helical" evidence="1">
    <location>
        <begin position="37"/>
        <end position="61"/>
    </location>
</feature>
<name>A0A4U6XE76_9PEZI</name>
<dbReference type="Proteomes" id="UP000310108">
    <property type="component" value="Unassembled WGS sequence"/>
</dbReference>
<organism evidence="2 3">
    <name type="scientific">Colletotrichum tanaceti</name>
    <dbReference type="NCBI Taxonomy" id="1306861"/>
    <lineage>
        <taxon>Eukaryota</taxon>
        <taxon>Fungi</taxon>
        <taxon>Dikarya</taxon>
        <taxon>Ascomycota</taxon>
        <taxon>Pezizomycotina</taxon>
        <taxon>Sordariomycetes</taxon>
        <taxon>Hypocreomycetidae</taxon>
        <taxon>Glomerellales</taxon>
        <taxon>Glomerellaceae</taxon>
        <taxon>Colletotrichum</taxon>
        <taxon>Colletotrichum destructivum species complex</taxon>
    </lineage>
</organism>